<dbReference type="PANTHER" id="PTHR33527:SF40">
    <property type="entry name" value="RRM DOMAIN-CONTAINING PROTEIN"/>
    <property type="match status" value="1"/>
</dbReference>
<evidence type="ECO:0000313" key="2">
    <source>
        <dbReference type="Proteomes" id="UP000886595"/>
    </source>
</evidence>
<keyword evidence="2" id="KW-1185">Reference proteome</keyword>
<comment type="caution">
    <text evidence="1">The sequence shown here is derived from an EMBL/GenBank/DDBJ whole genome shotgun (WGS) entry which is preliminary data.</text>
</comment>
<sequence>MDSSSTISITREELNAFHLYDRALFSRLVITLRRDIRQSYQVMSFLLYLETIAPHLRNLIAKLAASQDAVVNMVADQVVTCMRCLSYDDFPAFVTHLRRSILSPEIPYITGVTRGYLTLIVIHNNRENILFEMKKHMTRVCVRAFEDICVRAEMYNREIEERVAIAKMRQLAMSSVFQKGESSTSQFYRQGTNNVNEAEGRTVFLTFSRGYPVSQAEVHAYFTRRFGEIIEAIKMGGAGGDGQTLYATMELTCASYVPEILSQGVYRTKYSINGKHVWARKFIPSHKKSSKSRLLSDSYEDFF</sequence>
<proteinExistence type="predicted"/>
<accession>A0A8X7UDX7</accession>
<organism evidence="1 2">
    <name type="scientific">Brassica carinata</name>
    <name type="common">Ethiopian mustard</name>
    <name type="synonym">Abyssinian cabbage</name>
    <dbReference type="NCBI Taxonomy" id="52824"/>
    <lineage>
        <taxon>Eukaryota</taxon>
        <taxon>Viridiplantae</taxon>
        <taxon>Streptophyta</taxon>
        <taxon>Embryophyta</taxon>
        <taxon>Tracheophyta</taxon>
        <taxon>Spermatophyta</taxon>
        <taxon>Magnoliopsida</taxon>
        <taxon>eudicotyledons</taxon>
        <taxon>Gunneridae</taxon>
        <taxon>Pentapetalae</taxon>
        <taxon>rosids</taxon>
        <taxon>malvids</taxon>
        <taxon>Brassicales</taxon>
        <taxon>Brassicaceae</taxon>
        <taxon>Brassiceae</taxon>
        <taxon>Brassica</taxon>
    </lineage>
</organism>
<dbReference type="EMBL" id="JAAMPC010000012">
    <property type="protein sequence ID" value="KAG2274006.1"/>
    <property type="molecule type" value="Genomic_DNA"/>
</dbReference>
<gene>
    <name evidence="1" type="ORF">Bca52824_056561</name>
</gene>
<dbReference type="Proteomes" id="UP000886595">
    <property type="component" value="Unassembled WGS sequence"/>
</dbReference>
<name>A0A8X7UDX7_BRACI</name>
<dbReference type="PANTHER" id="PTHR33527">
    <property type="entry name" value="OS07G0274300 PROTEIN"/>
    <property type="match status" value="1"/>
</dbReference>
<evidence type="ECO:0000313" key="1">
    <source>
        <dbReference type="EMBL" id="KAG2274006.1"/>
    </source>
</evidence>
<protein>
    <submittedName>
        <fullName evidence="1">Uncharacterized protein</fullName>
    </submittedName>
</protein>
<dbReference type="OrthoDB" id="1882251at2759"/>
<dbReference type="AlphaFoldDB" id="A0A8X7UDX7"/>
<reference evidence="1 2" key="1">
    <citation type="submission" date="2020-02" db="EMBL/GenBank/DDBJ databases">
        <authorList>
            <person name="Ma Q."/>
            <person name="Huang Y."/>
            <person name="Song X."/>
            <person name="Pei D."/>
        </authorList>
    </citation>
    <scope>NUCLEOTIDE SEQUENCE [LARGE SCALE GENOMIC DNA]</scope>
    <source>
        <strain evidence="1">Sxm20200214</strain>
        <tissue evidence="1">Leaf</tissue>
    </source>
</reference>